<evidence type="ECO:0000256" key="5">
    <source>
        <dbReference type="SAM" id="MobiDB-lite"/>
    </source>
</evidence>
<dbReference type="PANTHER" id="PTHR45938">
    <property type="entry name" value="ACP24A4-RELATED"/>
    <property type="match status" value="1"/>
</dbReference>
<dbReference type="SMART" id="SM00131">
    <property type="entry name" value="KU"/>
    <property type="match status" value="2"/>
</dbReference>
<feature type="region of interest" description="Disordered" evidence="5">
    <location>
        <begin position="226"/>
        <end position="245"/>
    </location>
</feature>
<dbReference type="EMBL" id="GFPF01000639">
    <property type="protein sequence ID" value="MAA11785.1"/>
    <property type="molecule type" value="Transcribed_RNA"/>
</dbReference>
<evidence type="ECO:0000259" key="7">
    <source>
        <dbReference type="PROSITE" id="PS50279"/>
    </source>
</evidence>
<dbReference type="Gene3D" id="4.10.410.10">
    <property type="entry name" value="Pancreatic trypsin inhibitor Kunitz domain"/>
    <property type="match status" value="3"/>
</dbReference>
<evidence type="ECO:0000256" key="1">
    <source>
        <dbReference type="ARBA" id="ARBA00004613"/>
    </source>
</evidence>
<comment type="subcellular location">
    <subcellularLocation>
        <location evidence="1">Secreted</location>
    </subcellularLocation>
</comment>
<reference evidence="8" key="1">
    <citation type="journal article" date="2017" name="Parasit. Vectors">
        <title>Sialotranscriptomics of Rhipicephalus zambeziensis reveals intricate expression profiles of secretory proteins and suggests tight temporal transcriptional regulation during blood-feeding.</title>
        <authorList>
            <person name="de Castro M.H."/>
            <person name="de Klerk D."/>
            <person name="Pienaar R."/>
            <person name="Rees D.J.G."/>
            <person name="Mans B.J."/>
        </authorList>
    </citation>
    <scope>NUCLEOTIDE SEQUENCE</scope>
    <source>
        <tissue evidence="8">Salivary glands</tissue>
    </source>
</reference>
<dbReference type="InterPro" id="IPR002223">
    <property type="entry name" value="Kunitz_BPTI"/>
</dbReference>
<evidence type="ECO:0000256" key="4">
    <source>
        <dbReference type="ARBA" id="ARBA00023157"/>
    </source>
</evidence>
<protein>
    <submittedName>
        <fullName evidence="8">Pancreatic trypsin inhibitor</fullName>
    </submittedName>
</protein>
<accession>A0A224Y4Z4</accession>
<dbReference type="SUPFAM" id="SSF57362">
    <property type="entry name" value="BPTI-like"/>
    <property type="match status" value="3"/>
</dbReference>
<proteinExistence type="predicted"/>
<dbReference type="GO" id="GO:0005615">
    <property type="term" value="C:extracellular space"/>
    <property type="evidence" value="ECO:0007669"/>
    <property type="project" value="TreeGrafter"/>
</dbReference>
<evidence type="ECO:0000256" key="6">
    <source>
        <dbReference type="SAM" id="SignalP"/>
    </source>
</evidence>
<dbReference type="InterPro" id="IPR036880">
    <property type="entry name" value="Kunitz_BPTI_sf"/>
</dbReference>
<evidence type="ECO:0000256" key="2">
    <source>
        <dbReference type="ARBA" id="ARBA00022525"/>
    </source>
</evidence>
<keyword evidence="2" id="KW-0964">Secreted</keyword>
<sequence>MEHIIRFIFICYLLTCAQGVNPFKKANFQRVTDLFRRDNVRKDTQGQMPEACKHPPGPGSCGPAITAWYFNASAKACKLFPASACVEGDNYFITLIKCKQKCLPTAGKRSAICLTPPSFHQCKGHNQAWVFDYTDLHCKMISHAGRCTGRNTFTSEITCQMACLPRTKSRRFCSQVQSPGRCWMKQGKWYFSSVKNDCFQFAKNHCGRGDNSFPSYQKCMRRCSYNSSSGLQSSKLKKAPTEMPG</sequence>
<feature type="domain" description="BPTI/Kunitz inhibitor" evidence="7">
    <location>
        <begin position="52"/>
        <end position="102"/>
    </location>
</feature>
<dbReference type="GO" id="GO:0004867">
    <property type="term" value="F:serine-type endopeptidase inhibitor activity"/>
    <property type="evidence" value="ECO:0007669"/>
    <property type="project" value="InterPro"/>
</dbReference>
<keyword evidence="3 6" id="KW-0732">Signal</keyword>
<dbReference type="GO" id="GO:0050431">
    <property type="term" value="F:transforming growth factor beta binding"/>
    <property type="evidence" value="ECO:0007669"/>
    <property type="project" value="TreeGrafter"/>
</dbReference>
<feature type="signal peptide" evidence="6">
    <location>
        <begin position="1"/>
        <end position="19"/>
    </location>
</feature>
<keyword evidence="4" id="KW-1015">Disulfide bond</keyword>
<dbReference type="CDD" id="cd00109">
    <property type="entry name" value="Kunitz-type"/>
    <property type="match status" value="1"/>
</dbReference>
<name>A0A224Y4Z4_9ACAR</name>
<dbReference type="Pfam" id="PF00014">
    <property type="entry name" value="Kunitz_BPTI"/>
    <property type="match status" value="3"/>
</dbReference>
<feature type="domain" description="BPTI/Kunitz inhibitor" evidence="7">
    <location>
        <begin position="173"/>
        <end position="223"/>
    </location>
</feature>
<evidence type="ECO:0000256" key="3">
    <source>
        <dbReference type="ARBA" id="ARBA00022729"/>
    </source>
</evidence>
<feature type="chain" id="PRO_5013030757" evidence="6">
    <location>
        <begin position="20"/>
        <end position="245"/>
    </location>
</feature>
<dbReference type="AlphaFoldDB" id="A0A224Y4Z4"/>
<dbReference type="GO" id="GO:0048019">
    <property type="term" value="F:receptor antagonist activity"/>
    <property type="evidence" value="ECO:0007669"/>
    <property type="project" value="TreeGrafter"/>
</dbReference>
<organism evidence="8">
    <name type="scientific">Rhipicephalus zambeziensis</name>
    <dbReference type="NCBI Taxonomy" id="60191"/>
    <lineage>
        <taxon>Eukaryota</taxon>
        <taxon>Metazoa</taxon>
        <taxon>Ecdysozoa</taxon>
        <taxon>Arthropoda</taxon>
        <taxon>Chelicerata</taxon>
        <taxon>Arachnida</taxon>
        <taxon>Acari</taxon>
        <taxon>Parasitiformes</taxon>
        <taxon>Ixodida</taxon>
        <taxon>Ixodoidea</taxon>
        <taxon>Ixodidae</taxon>
        <taxon>Rhipicephalinae</taxon>
        <taxon>Rhipicephalus</taxon>
        <taxon>Rhipicephalus</taxon>
    </lineage>
</organism>
<dbReference type="PANTHER" id="PTHR45938:SF11">
    <property type="entry name" value="WAP, KAZAL, IMMUNOGLOBULIN, KUNITZ AND NTR DOMAIN-CONTAINING PROTEIN 2-LIKE"/>
    <property type="match status" value="1"/>
</dbReference>
<evidence type="ECO:0000313" key="8">
    <source>
        <dbReference type="EMBL" id="MAA11785.1"/>
    </source>
</evidence>
<dbReference type="PROSITE" id="PS50279">
    <property type="entry name" value="BPTI_KUNITZ_2"/>
    <property type="match status" value="2"/>
</dbReference>